<feature type="region of interest" description="Disordered" evidence="7">
    <location>
        <begin position="1"/>
        <end position="36"/>
    </location>
</feature>
<evidence type="ECO:0000259" key="9">
    <source>
        <dbReference type="Pfam" id="PF13632"/>
    </source>
</evidence>
<feature type="transmembrane region" description="Helical" evidence="8">
    <location>
        <begin position="600"/>
        <end position="620"/>
    </location>
</feature>
<keyword evidence="6 8" id="KW-0472">Membrane</keyword>
<dbReference type="RefSeq" id="WP_191209754.1">
    <property type="nucleotide sequence ID" value="NZ_BAABKL010000026.1"/>
</dbReference>
<dbReference type="GO" id="GO:0005886">
    <property type="term" value="C:plasma membrane"/>
    <property type="evidence" value="ECO:0007669"/>
    <property type="project" value="TreeGrafter"/>
</dbReference>
<feature type="transmembrane region" description="Helical" evidence="8">
    <location>
        <begin position="409"/>
        <end position="433"/>
    </location>
</feature>
<feature type="transmembrane region" description="Helical" evidence="8">
    <location>
        <begin position="555"/>
        <end position="579"/>
    </location>
</feature>
<keyword evidence="3" id="KW-0808">Transferase</keyword>
<keyword evidence="5 8" id="KW-1133">Transmembrane helix</keyword>
<comment type="subcellular location">
    <subcellularLocation>
        <location evidence="1">Membrane</location>
        <topology evidence="1">Multi-pass membrane protein</topology>
    </subcellularLocation>
</comment>
<evidence type="ECO:0000313" key="10">
    <source>
        <dbReference type="EMBL" id="MBD3932473.1"/>
    </source>
</evidence>
<proteinExistence type="predicted"/>
<sequence>MTQAESALLAQATTSAPPTTTPTTTPTPADTGGSPRDHLLGLSDGGVVDVGPDGPVLGRPRRRLRTRRRSFVPVLTGTARAKAVLLCVAWTLALAWFWDWWLQPDHRVGWVGLVVNSALLLYLAVMPVHFVVAVLRLRRFDPEVDVPALRTAFVVTRAPSEDWDIARATLRAMLAQDFPHPYDVWLCDEDPTPRIRRWCRSHGVRLSCRRGVAAYHRDTWPRRTRCKEGNLAHFYDHWGYRDYDVVAQLDCDHVPRPGYLTEVVRPFADPAVGYVAAPSVCDTNADASWSARGRLHREALFHGPVQLGHSAGLAPVCIGSHYAVRTRALRDVGGLGPELAEDFTTTFLLNSAGWHGAFAIDAEAHGEGPITFSAMVTQEFQWSRSLTVALLGLLPRHLARLPGPLRVRFTLVLVYYPLLAVTTTAGLALPPVAAVTGMAWINVNYFAFLAHFWVMSGVLILLALLLRRRGLLRPPAAPVVSWEGWLFALARWPWVACGVGAALLQRLRPRRIVFKVTPKSRGGLEPLTLRLVAPYLLITVTLASAAVVGELTGPSAGYVFLCMLGATSYAVLTLAVAWLHVAETARAAGVRLRRALGTAALPLLAGTLALLPLALAYALYPAYLANVFGPDLFEHVGVR</sequence>
<feature type="transmembrane region" description="Helical" evidence="8">
    <location>
        <begin position="71"/>
        <end position="98"/>
    </location>
</feature>
<feature type="transmembrane region" description="Helical" evidence="8">
    <location>
        <begin position="527"/>
        <end position="549"/>
    </location>
</feature>
<accession>A0A927IB30</accession>
<evidence type="ECO:0000256" key="5">
    <source>
        <dbReference type="ARBA" id="ARBA00022989"/>
    </source>
</evidence>
<evidence type="ECO:0000256" key="3">
    <source>
        <dbReference type="ARBA" id="ARBA00022679"/>
    </source>
</evidence>
<dbReference type="Proteomes" id="UP000632289">
    <property type="component" value="Unassembled WGS sequence"/>
</dbReference>
<name>A0A927IB30_9ACTN</name>
<dbReference type="InterPro" id="IPR029044">
    <property type="entry name" value="Nucleotide-diphossugar_trans"/>
</dbReference>
<dbReference type="Pfam" id="PF13632">
    <property type="entry name" value="Glyco_trans_2_3"/>
    <property type="match status" value="1"/>
</dbReference>
<reference evidence="10" key="1">
    <citation type="submission" date="2020-09" db="EMBL/GenBank/DDBJ databases">
        <title>Secondary metabolite and genome analysis of marine Streptomyces chumphonensis KK1-2T.</title>
        <authorList>
            <person name="Phongsopitanun W."/>
            <person name="Kanchanasin P."/>
            <person name="Pittayakhajonwut P."/>
            <person name="Suwanborirux K."/>
            <person name="Tanasupawat S."/>
        </authorList>
    </citation>
    <scope>NUCLEOTIDE SEQUENCE</scope>
    <source>
        <strain evidence="10">KK1-2</strain>
    </source>
</reference>
<evidence type="ECO:0000256" key="8">
    <source>
        <dbReference type="SAM" id="Phobius"/>
    </source>
</evidence>
<evidence type="ECO:0000256" key="1">
    <source>
        <dbReference type="ARBA" id="ARBA00004141"/>
    </source>
</evidence>
<dbReference type="InterPro" id="IPR001173">
    <property type="entry name" value="Glyco_trans_2-like"/>
</dbReference>
<dbReference type="PANTHER" id="PTHR43867:SF2">
    <property type="entry name" value="CELLULOSE SYNTHASE CATALYTIC SUBUNIT A [UDP-FORMING]"/>
    <property type="match status" value="1"/>
</dbReference>
<evidence type="ECO:0000256" key="2">
    <source>
        <dbReference type="ARBA" id="ARBA00022676"/>
    </source>
</evidence>
<dbReference type="SUPFAM" id="SSF53448">
    <property type="entry name" value="Nucleotide-diphospho-sugar transferases"/>
    <property type="match status" value="1"/>
</dbReference>
<dbReference type="InterPro" id="IPR050321">
    <property type="entry name" value="Glycosyltr_2/OpgH_subfam"/>
</dbReference>
<dbReference type="GO" id="GO:0016758">
    <property type="term" value="F:hexosyltransferase activity"/>
    <property type="evidence" value="ECO:0007669"/>
    <property type="project" value="TreeGrafter"/>
</dbReference>
<feature type="domain" description="Glycosyltransferase 2-like" evidence="9">
    <location>
        <begin position="246"/>
        <end position="450"/>
    </location>
</feature>
<feature type="transmembrane region" description="Helical" evidence="8">
    <location>
        <begin position="445"/>
        <end position="466"/>
    </location>
</feature>
<dbReference type="PANTHER" id="PTHR43867">
    <property type="entry name" value="CELLULOSE SYNTHASE CATALYTIC SUBUNIT A [UDP-FORMING]"/>
    <property type="match status" value="1"/>
</dbReference>
<evidence type="ECO:0000256" key="7">
    <source>
        <dbReference type="SAM" id="MobiDB-lite"/>
    </source>
</evidence>
<dbReference type="AlphaFoldDB" id="A0A927IB30"/>
<keyword evidence="4 8" id="KW-0812">Transmembrane</keyword>
<dbReference type="EMBL" id="JACXYU010000005">
    <property type="protein sequence ID" value="MBD3932473.1"/>
    <property type="molecule type" value="Genomic_DNA"/>
</dbReference>
<evidence type="ECO:0000256" key="4">
    <source>
        <dbReference type="ARBA" id="ARBA00022692"/>
    </source>
</evidence>
<comment type="caution">
    <text evidence="10">The sequence shown here is derived from an EMBL/GenBank/DDBJ whole genome shotgun (WGS) entry which is preliminary data.</text>
</comment>
<dbReference type="Gene3D" id="3.90.550.10">
    <property type="entry name" value="Spore Coat Polysaccharide Biosynthesis Protein SpsA, Chain A"/>
    <property type="match status" value="1"/>
</dbReference>
<gene>
    <name evidence="10" type="ORF">IF129_13025</name>
</gene>
<evidence type="ECO:0000256" key="6">
    <source>
        <dbReference type="ARBA" id="ARBA00023136"/>
    </source>
</evidence>
<feature type="compositionally biased region" description="Low complexity" evidence="7">
    <location>
        <begin position="1"/>
        <end position="29"/>
    </location>
</feature>
<keyword evidence="11" id="KW-1185">Reference proteome</keyword>
<keyword evidence="2" id="KW-0328">Glycosyltransferase</keyword>
<feature type="transmembrane region" description="Helical" evidence="8">
    <location>
        <begin position="110"/>
        <end position="135"/>
    </location>
</feature>
<protein>
    <submittedName>
        <fullName evidence="10">Glycosyltransferase</fullName>
    </submittedName>
</protein>
<evidence type="ECO:0000313" key="11">
    <source>
        <dbReference type="Proteomes" id="UP000632289"/>
    </source>
</evidence>
<organism evidence="10 11">
    <name type="scientific">Streptomyces chumphonensis</name>
    <dbReference type="NCBI Taxonomy" id="1214925"/>
    <lineage>
        <taxon>Bacteria</taxon>
        <taxon>Bacillati</taxon>
        <taxon>Actinomycetota</taxon>
        <taxon>Actinomycetes</taxon>
        <taxon>Kitasatosporales</taxon>
        <taxon>Streptomycetaceae</taxon>
        <taxon>Streptomyces</taxon>
    </lineage>
</organism>